<evidence type="ECO:0000256" key="2">
    <source>
        <dbReference type="SAM" id="MobiDB-lite"/>
    </source>
</evidence>
<feature type="compositionally biased region" description="Basic and acidic residues" evidence="2">
    <location>
        <begin position="147"/>
        <end position="156"/>
    </location>
</feature>
<feature type="region of interest" description="Disordered" evidence="2">
    <location>
        <begin position="257"/>
        <end position="322"/>
    </location>
</feature>
<keyword evidence="5" id="KW-1185">Reference proteome</keyword>
<dbReference type="PANTHER" id="PTHR22166:SF12">
    <property type="entry name" value="ENDOPLASMIC RETICULUM JUNCTION FORMATION PROTEIN LUNAPARK"/>
    <property type="match status" value="1"/>
</dbReference>
<name>A0A1C7MW05_9FUNG</name>
<comment type="function">
    <text evidence="1">Plays a role in determining ER morphology.</text>
</comment>
<dbReference type="FunCoup" id="A0A1C7MW05">
    <property type="interactions" value="84"/>
</dbReference>
<keyword evidence="1" id="KW-0863">Zinc-finger</keyword>
<dbReference type="AlphaFoldDB" id="A0A1C7MW05"/>
<keyword evidence="1" id="KW-0256">Endoplasmic reticulum</keyword>
<dbReference type="GO" id="GO:0008270">
    <property type="term" value="F:zinc ion binding"/>
    <property type="evidence" value="ECO:0007669"/>
    <property type="project" value="UniProtKB-KW"/>
</dbReference>
<dbReference type="GO" id="GO:1903373">
    <property type="term" value="P:positive regulation of endoplasmic reticulum tubular network organization"/>
    <property type="evidence" value="ECO:0007669"/>
    <property type="project" value="UniProtKB-UniRule"/>
</dbReference>
<feature type="transmembrane region" description="Helical" evidence="1">
    <location>
        <begin position="45"/>
        <end position="63"/>
    </location>
</feature>
<gene>
    <name evidence="4" type="primary">LNP</name>
    <name evidence="4" type="ORF">A0J61_10877</name>
</gene>
<evidence type="ECO:0000256" key="1">
    <source>
        <dbReference type="RuleBase" id="RU367073"/>
    </source>
</evidence>
<dbReference type="Proteomes" id="UP000093000">
    <property type="component" value="Unassembled WGS sequence"/>
</dbReference>
<keyword evidence="1" id="KW-0812">Transmembrane</keyword>
<dbReference type="GO" id="GO:0071788">
    <property type="term" value="P:endoplasmic reticulum tubular network maintenance"/>
    <property type="evidence" value="ECO:0007669"/>
    <property type="project" value="UniProtKB-UniRule"/>
</dbReference>
<comment type="caution">
    <text evidence="4">The sequence shown here is derived from an EMBL/GenBank/DDBJ whole genome shotgun (WGS) entry which is preliminary data.</text>
</comment>
<evidence type="ECO:0000313" key="5">
    <source>
        <dbReference type="Proteomes" id="UP000093000"/>
    </source>
</evidence>
<keyword evidence="1" id="KW-0479">Metal-binding</keyword>
<evidence type="ECO:0000313" key="4">
    <source>
        <dbReference type="EMBL" id="OBZ81075.1"/>
    </source>
</evidence>
<dbReference type="STRING" id="101091.A0A1C7MW05"/>
<proteinExistence type="inferred from homology"/>
<dbReference type="InterPro" id="IPR040115">
    <property type="entry name" value="Lnp"/>
</dbReference>
<organism evidence="4 5">
    <name type="scientific">Choanephora cucurbitarum</name>
    <dbReference type="NCBI Taxonomy" id="101091"/>
    <lineage>
        <taxon>Eukaryota</taxon>
        <taxon>Fungi</taxon>
        <taxon>Fungi incertae sedis</taxon>
        <taxon>Mucoromycota</taxon>
        <taxon>Mucoromycotina</taxon>
        <taxon>Mucoromycetes</taxon>
        <taxon>Mucorales</taxon>
        <taxon>Mucorineae</taxon>
        <taxon>Choanephoraceae</taxon>
        <taxon>Choanephoroideae</taxon>
        <taxon>Choanephora</taxon>
    </lineage>
</organism>
<reference evidence="4 5" key="1">
    <citation type="submission" date="2016-03" db="EMBL/GenBank/DDBJ databases">
        <title>Choanephora cucurbitarum.</title>
        <authorList>
            <person name="Min B."/>
            <person name="Park H."/>
            <person name="Park J.-H."/>
            <person name="Shin H.-D."/>
            <person name="Choi I.-G."/>
        </authorList>
    </citation>
    <scope>NUCLEOTIDE SEQUENCE [LARGE SCALE GENOMIC DNA]</scope>
    <source>
        <strain evidence="4 5">KUS-F28377</strain>
    </source>
</reference>
<keyword evidence="1" id="KW-1133">Transmembrane helix</keyword>
<comment type="similarity">
    <text evidence="1">Belongs to the lunapark family.</text>
</comment>
<comment type="domain">
    <text evidence="1">The C4-type zinc finger motif is necessary both for its ER three-way tubular junction localization and formation.</text>
</comment>
<accession>A0A1C7MW05</accession>
<keyword evidence="1" id="KW-0472">Membrane</keyword>
<dbReference type="GO" id="GO:0098826">
    <property type="term" value="C:endoplasmic reticulum tubular network membrane"/>
    <property type="evidence" value="ECO:0007669"/>
    <property type="project" value="UniProtKB-UniRule"/>
</dbReference>
<dbReference type="OrthoDB" id="1725934at2759"/>
<keyword evidence="1" id="KW-0862">Zinc</keyword>
<protein>
    <recommendedName>
        <fullName evidence="1">Endoplasmic reticulum junction formation protein lunapark</fullName>
    </recommendedName>
</protein>
<dbReference type="PANTHER" id="PTHR22166">
    <property type="entry name" value="ENDOPLASMIC RETICULUM JUNCTION FORMATION PROTEIN LUNAPARK"/>
    <property type="match status" value="1"/>
</dbReference>
<dbReference type="InParanoid" id="A0A1C7MW05"/>
<feature type="region of interest" description="Disordered" evidence="2">
    <location>
        <begin position="147"/>
        <end position="204"/>
    </location>
</feature>
<comment type="subcellular location">
    <subcellularLocation>
        <location evidence="1">Endoplasmic reticulum membrane</location>
        <topology evidence="1">Multi-pass membrane protein</topology>
    </subcellularLocation>
</comment>
<dbReference type="InterPro" id="IPR019273">
    <property type="entry name" value="Lunapark_Znf"/>
</dbReference>
<feature type="domain" description="Lunapark zinc ribbon" evidence="3">
    <location>
        <begin position="206"/>
        <end position="257"/>
    </location>
</feature>
<evidence type="ECO:0000259" key="3">
    <source>
        <dbReference type="Pfam" id="PF10058"/>
    </source>
</evidence>
<feature type="transmembrane region" description="Helical" evidence="1">
    <location>
        <begin position="75"/>
        <end position="93"/>
    </location>
</feature>
<dbReference type="Pfam" id="PF10058">
    <property type="entry name" value="Zn_ribbon_10"/>
    <property type="match status" value="1"/>
</dbReference>
<feature type="compositionally biased region" description="Basic and acidic residues" evidence="2">
    <location>
        <begin position="272"/>
        <end position="282"/>
    </location>
</feature>
<dbReference type="EMBL" id="LUGH01001474">
    <property type="protein sequence ID" value="OBZ81075.1"/>
    <property type="molecule type" value="Genomic_DNA"/>
</dbReference>
<sequence length="322" mass="38248">MGAFFSKEKNDSKDFEQILSKLDKDIQKTETTLTELKIKQRKASFMWIIYSLIIWIVCLLYLFREFVNQQQDSSHRIYAAIPVGGLPVIIYHVRKLLVWWYETRQKKEELQLAKLRKEQKEKIEDLKKRTSYYTTQSLLEKYDDALQKKKKEEEQRQQQQQKKPVRHPNQPPPPPPQQQQQQARFPMQPTPRMQPILPPTRTEPQWYDRIVDALVGDVGPETKYALICNHCYSHNGLVMKEEFDTIQYVCPHCKQFNPSRQSKHIVPPKPDINLEPKENKEKEDDDEEVLSKLKADVLQDNNQTIGSRVRQRHAPKQEEEEE</sequence>